<feature type="compositionally biased region" description="Acidic residues" evidence="10">
    <location>
        <begin position="1777"/>
        <end position="1787"/>
    </location>
</feature>
<feature type="region of interest" description="Disordered" evidence="10">
    <location>
        <begin position="212"/>
        <end position="239"/>
    </location>
</feature>
<dbReference type="GO" id="GO:0004519">
    <property type="term" value="F:endonuclease activity"/>
    <property type="evidence" value="ECO:0007669"/>
    <property type="project" value="UniProtKB-KW"/>
</dbReference>
<evidence type="ECO:0000256" key="3">
    <source>
        <dbReference type="ARBA" id="ARBA00022695"/>
    </source>
</evidence>
<dbReference type="GO" id="GO:0003964">
    <property type="term" value="F:RNA-directed DNA polymerase activity"/>
    <property type="evidence" value="ECO:0007669"/>
    <property type="project" value="UniProtKB-KW"/>
</dbReference>
<keyword evidence="6" id="KW-0378">Hydrolase</keyword>
<reference evidence="13" key="2">
    <citation type="journal article" date="2019" name="IMA Fungus">
        <title>Genome sequencing and comparison of five Tilletia species to identify candidate genes for the detection of regulated species infecting wheat.</title>
        <authorList>
            <person name="Nguyen H.D.T."/>
            <person name="Sultana T."/>
            <person name="Kesanakurti P."/>
            <person name="Hambleton S."/>
        </authorList>
    </citation>
    <scope>NUCLEOTIDE SEQUENCE</scope>
    <source>
        <strain evidence="13">DAOMC 236426</strain>
    </source>
</reference>
<keyword evidence="7" id="KW-0694">RNA-binding</keyword>
<dbReference type="Gene3D" id="3.30.420.10">
    <property type="entry name" value="Ribonuclease H-like superfamily/Ribonuclease H"/>
    <property type="match status" value="1"/>
</dbReference>
<dbReference type="Gene3D" id="3.30.70.270">
    <property type="match status" value="2"/>
</dbReference>
<evidence type="ECO:0000256" key="2">
    <source>
        <dbReference type="ARBA" id="ARBA00022679"/>
    </source>
</evidence>
<keyword evidence="9" id="KW-0511">Multifunctional enzyme</keyword>
<protein>
    <recommendedName>
        <fullName evidence="1">RNA-directed DNA polymerase</fullName>
        <ecNumber evidence="1">2.7.7.49</ecNumber>
    </recommendedName>
</protein>
<dbReference type="Pfam" id="PF17919">
    <property type="entry name" value="RT_RNaseH_2"/>
    <property type="match status" value="1"/>
</dbReference>
<feature type="domain" description="Integrase catalytic" evidence="12">
    <location>
        <begin position="1523"/>
        <end position="1683"/>
    </location>
</feature>
<feature type="region of interest" description="Disordered" evidence="10">
    <location>
        <begin position="1"/>
        <end position="54"/>
    </location>
</feature>
<dbReference type="Gene3D" id="2.40.70.10">
    <property type="entry name" value="Acid Proteases"/>
    <property type="match status" value="1"/>
</dbReference>
<dbReference type="SUPFAM" id="SSF50630">
    <property type="entry name" value="Acid proteases"/>
    <property type="match status" value="1"/>
</dbReference>
<evidence type="ECO:0000256" key="10">
    <source>
        <dbReference type="SAM" id="MobiDB-lite"/>
    </source>
</evidence>
<dbReference type="PANTHER" id="PTHR37984:SF5">
    <property type="entry name" value="PROTEIN NYNRIN-LIKE"/>
    <property type="match status" value="1"/>
</dbReference>
<feature type="compositionally biased region" description="Low complexity" evidence="10">
    <location>
        <begin position="1806"/>
        <end position="1829"/>
    </location>
</feature>
<feature type="compositionally biased region" description="Gly residues" evidence="10">
    <location>
        <begin position="21"/>
        <end position="31"/>
    </location>
</feature>
<dbReference type="InterPro" id="IPR041588">
    <property type="entry name" value="Integrase_H2C2"/>
</dbReference>
<evidence type="ECO:0000256" key="1">
    <source>
        <dbReference type="ARBA" id="ARBA00012493"/>
    </source>
</evidence>
<evidence type="ECO:0000313" key="13">
    <source>
        <dbReference type="EMBL" id="KAE8247961.1"/>
    </source>
</evidence>
<feature type="region of interest" description="Disordered" evidence="10">
    <location>
        <begin position="1764"/>
        <end position="1790"/>
    </location>
</feature>
<name>A0A8X7SXL5_9BASI</name>
<evidence type="ECO:0000259" key="11">
    <source>
        <dbReference type="PROSITE" id="PS50878"/>
    </source>
</evidence>
<keyword evidence="3" id="KW-0548">Nucleotidyltransferase</keyword>
<dbReference type="GO" id="GO:0015074">
    <property type="term" value="P:DNA integration"/>
    <property type="evidence" value="ECO:0007669"/>
    <property type="project" value="InterPro"/>
</dbReference>
<gene>
    <name evidence="13" type="ORF">A4X06_0g4063</name>
</gene>
<evidence type="ECO:0000313" key="14">
    <source>
        <dbReference type="Proteomes" id="UP000077684"/>
    </source>
</evidence>
<dbReference type="InterPro" id="IPR050951">
    <property type="entry name" value="Retrovirus_Pol_polyprotein"/>
</dbReference>
<feature type="compositionally biased region" description="Polar residues" evidence="10">
    <location>
        <begin position="104"/>
        <end position="123"/>
    </location>
</feature>
<dbReference type="InterPro" id="IPR041373">
    <property type="entry name" value="RT_RNaseH"/>
</dbReference>
<feature type="compositionally biased region" description="Polar residues" evidence="10">
    <location>
        <begin position="1991"/>
        <end position="2004"/>
    </location>
</feature>
<dbReference type="InterPro" id="IPR021109">
    <property type="entry name" value="Peptidase_aspartic_dom_sf"/>
</dbReference>
<organism evidence="13 14">
    <name type="scientific">Tilletia controversa</name>
    <name type="common">dwarf bunt fungus</name>
    <dbReference type="NCBI Taxonomy" id="13291"/>
    <lineage>
        <taxon>Eukaryota</taxon>
        <taxon>Fungi</taxon>
        <taxon>Dikarya</taxon>
        <taxon>Basidiomycota</taxon>
        <taxon>Ustilaginomycotina</taxon>
        <taxon>Exobasidiomycetes</taxon>
        <taxon>Tilletiales</taxon>
        <taxon>Tilletiaceae</taxon>
        <taxon>Tilletia</taxon>
    </lineage>
</organism>
<dbReference type="InterPro" id="IPR043502">
    <property type="entry name" value="DNA/RNA_pol_sf"/>
</dbReference>
<feature type="region of interest" description="Disordered" evidence="10">
    <location>
        <begin position="1981"/>
        <end position="2004"/>
    </location>
</feature>
<dbReference type="EC" id="2.7.7.49" evidence="1"/>
<proteinExistence type="predicted"/>
<comment type="caution">
    <text evidence="13">The sequence shown here is derived from an EMBL/GenBank/DDBJ whole genome shotgun (WGS) entry which is preliminary data.</text>
</comment>
<dbReference type="EMBL" id="LWDE02000406">
    <property type="protein sequence ID" value="KAE8247961.1"/>
    <property type="molecule type" value="Genomic_DNA"/>
</dbReference>
<dbReference type="FunFam" id="3.30.70.270:FF:000020">
    <property type="entry name" value="Transposon Tf2-6 polyprotein-like Protein"/>
    <property type="match status" value="1"/>
</dbReference>
<sequence length="2004" mass="218732">MSSQASNNSSVRGRRGRHGRGGQGGGHGGQGSAAALPPQLHVSPDTILPPTQPSVSAIMHESIVDEIRAMRDELASRLDGFNARLGEVEKWQRATGEDEEEDTSGQPEQEAGTSTPLLDTTGQAGYPPTTPAFVTRRSDRILPHQVPRSSDPQSSPIQAHALRSQLFTTPSPSGSTPLDRFKAMTTPERRKIRLAMKKLGIQVQEFMGAADDSGSVTSQDAHDGNLAVDGEDTSNESPLRHVVQPDTPPGPAIAPAPNIRPGQPLTCKQEFLGKYSGDPTRLEAFLSRVRDVIRSDNSAAWTAAVMRALPIALTDEAAVWHEGLQDSTASSLTSFEAWSTTMRKAFPINTAQQRREACERVWTPATETALAFYFHKVRQLRQAFGFDQPDEALVTDIVDALPTSFQTMLRLPRNQATLDDLQHELGRWEFSWRDMNRIFLHTASSPSTPAQSSSSAIGRFTQQQTMARSVSAPVLAVKNPVPVPTAAIPVAAPPATTAISAMAAAYDPSRVIPARNGEPRKYRVEGRSVPMVLNRPCGKCGGDHFNFEHAHLVPQVRTLTVDEDDDYPFEDEVVVGTSSFYTAERQEEVKEENQGTQESTSSSTSTEIGPAPSMFNQTTTHHDDSFAAAPRATSENQSNNASIPASVSAGTLFLTDRPVFTTPRTIRPNEVVPPLAQPKRAFGQVVVLPKNPTTGTGRGYRAHIPLTAHIRVNDTDGRALSTLLDTGATLSCIDASVLKRMGGSPSGSPMHVKGIGDSMTLGWATLPVFLHATDPQGKHVHLEFDQDFHVLPEFPPGLCLGLDFITAYDVSISPTRGRGRIGRYTFQVRERVPSPFATEAELVSSSSISLPPGFQTWVSVNAACLAPGVDYTVAPRLSITPDESVRLAGPVGLLHHGPVRHILIGNYGSAAFELEKGTVVADATAARIGDRISEGGELFHLGIPSQPNPFTVAPSAVPDPDEAALPLDVFDEIDSPVNSLTQDAETALVDDVYRVGVDADGNAHAAVIELLRAHSAAFALDGCPGQIEGHDMAIHLEPNTNLPPEPPRRASPEKRAAMDAAIEQLLEWDVIEPSQSPVSFPVVMVKQNGKWRFCVDYRQLNSNTIPDRYPLSTIDAIFQTLCGKKWFSSLDAIRGYHQLGVVPEDRWKTAFVCHRGLYQYKRVPFGLRNAPAVFQRMMDKVLGNLRWQQAIVYIDDSVIATDDLDEHLRALDTLLRNAEEVGLRFSPAKCTFAVPSLTLLGRKVSGAGVAVWQDRAKAVQTLARPHTLQELYHVLGLFGYYRAFIPSFAAIAAPLTRLLKGWRYESADGNTRLVNAEGRAVSAAKVPLSWGSEQQSSFEALRAAVANPPVLAHPDPSRPYILYTDASKGALAAILHQVTSSPAPVPIDPVGAHLNTLSVPQLPAAIARDRWTSWLYEDKFFAPILRQVQDRPTLDDEWVVRDNVLVRRIDDRIALPASGLSVVLRHAHDHGGHFGFWKTFLAVNKHFWRPQLSTAVRAWVKHCEQCRRTKSSPKTGFLDISQDPTLPFDHISLDLIYGFPRSRAGNDAALIIQDLFSRMVILEPCTKDITAEGVAAVVSNRVLRFGWRPRRLVSDSEARVSGSVMSALCESLGAVRTPSSPYHQQANSVERVVQTIHRVLQVMALPSKAHWDRRLLPSVELALNSSPSSVTGQRPFDLVFVSHPTVVHAIFDAEEHLGVGSFDERLSAAQDRLAEARQHIAAARLEQKRRYDSRRTTPALIVPGMSAWIRLRDRPVVGAVSTNSMRVNSDRSPIEQLDLESTDDDPFAADRTTVVPDTRVADAEDAALSSDSSLIQEASSAPDSVADPAPALPPRVRRHPAALDDFIMGTVQSSTPSDELKDLIRGPLPRPRVVQDGPDRILLTERPIAFLSRLTTSAESKLVAAELELVCFAWAYNKLAHLLEGAFTTVVTDHSPMERMLRSHTNIPYGPTITRCRTSMMPHLGNLRFVYRPGPRHTNADALSRLPIDQGRSSSAGGDVLASS</sequence>
<dbReference type="SUPFAM" id="SSF53098">
    <property type="entry name" value="Ribonuclease H-like"/>
    <property type="match status" value="1"/>
</dbReference>
<evidence type="ECO:0000256" key="7">
    <source>
        <dbReference type="ARBA" id="ARBA00022884"/>
    </source>
</evidence>
<dbReference type="SUPFAM" id="SSF56672">
    <property type="entry name" value="DNA/RNA polymerases"/>
    <property type="match status" value="2"/>
</dbReference>
<keyword evidence="4" id="KW-0540">Nuclease</keyword>
<dbReference type="Pfam" id="PF17917">
    <property type="entry name" value="RT_RNaseH"/>
    <property type="match status" value="1"/>
</dbReference>
<dbReference type="InterPro" id="IPR000477">
    <property type="entry name" value="RT_dom"/>
</dbReference>
<evidence type="ECO:0000256" key="9">
    <source>
        <dbReference type="ARBA" id="ARBA00023268"/>
    </source>
</evidence>
<feature type="domain" description="Reverse transcriptase" evidence="11">
    <location>
        <begin position="1064"/>
        <end position="1244"/>
    </location>
</feature>
<evidence type="ECO:0000256" key="8">
    <source>
        <dbReference type="ARBA" id="ARBA00022918"/>
    </source>
</evidence>
<feature type="region of interest" description="Disordered" evidence="10">
    <location>
        <begin position="91"/>
        <end position="125"/>
    </location>
</feature>
<dbReference type="Proteomes" id="UP000077684">
    <property type="component" value="Unassembled WGS sequence"/>
</dbReference>
<dbReference type="GO" id="GO:0003723">
    <property type="term" value="F:RNA binding"/>
    <property type="evidence" value="ECO:0007669"/>
    <property type="project" value="UniProtKB-KW"/>
</dbReference>
<keyword evidence="14" id="KW-1185">Reference proteome</keyword>
<evidence type="ECO:0000256" key="6">
    <source>
        <dbReference type="ARBA" id="ARBA00022801"/>
    </source>
</evidence>
<keyword evidence="8" id="KW-0695">RNA-directed DNA polymerase</keyword>
<dbReference type="InterPro" id="IPR043128">
    <property type="entry name" value="Rev_trsase/Diguanyl_cyclase"/>
</dbReference>
<keyword evidence="2" id="KW-0808">Transferase</keyword>
<dbReference type="Gene3D" id="3.10.10.10">
    <property type="entry name" value="HIV Type 1 Reverse Transcriptase, subunit A, domain 1"/>
    <property type="match status" value="1"/>
</dbReference>
<feature type="compositionally biased region" description="Polar residues" evidence="10">
    <location>
        <begin position="1"/>
        <end position="11"/>
    </location>
</feature>
<evidence type="ECO:0000256" key="5">
    <source>
        <dbReference type="ARBA" id="ARBA00022759"/>
    </source>
</evidence>
<dbReference type="GO" id="GO:0016787">
    <property type="term" value="F:hydrolase activity"/>
    <property type="evidence" value="ECO:0007669"/>
    <property type="project" value="UniProtKB-KW"/>
</dbReference>
<dbReference type="Pfam" id="PF00078">
    <property type="entry name" value="RVT_1"/>
    <property type="match status" value="1"/>
</dbReference>
<feature type="region of interest" description="Disordered" evidence="10">
    <location>
        <begin position="585"/>
        <end position="620"/>
    </location>
</feature>
<feature type="region of interest" description="Disordered" evidence="10">
    <location>
        <begin position="1805"/>
        <end position="1835"/>
    </location>
</feature>
<dbReference type="InterPro" id="IPR001584">
    <property type="entry name" value="Integrase_cat-core"/>
</dbReference>
<dbReference type="PANTHER" id="PTHR37984">
    <property type="entry name" value="PROTEIN CBG26694"/>
    <property type="match status" value="1"/>
</dbReference>
<dbReference type="CDD" id="cd01647">
    <property type="entry name" value="RT_LTR"/>
    <property type="match status" value="1"/>
</dbReference>
<dbReference type="GO" id="GO:0005634">
    <property type="term" value="C:nucleus"/>
    <property type="evidence" value="ECO:0007669"/>
    <property type="project" value="UniProtKB-ARBA"/>
</dbReference>
<reference evidence="13" key="1">
    <citation type="submission" date="2016-04" db="EMBL/GenBank/DDBJ databases">
        <authorList>
            <person name="Nguyen H.D."/>
            <person name="Samba Siva P."/>
            <person name="Cullis J."/>
            <person name="Levesque C.A."/>
            <person name="Hambleton S."/>
        </authorList>
    </citation>
    <scope>NUCLEOTIDE SEQUENCE</scope>
    <source>
        <strain evidence="13">DAOMC 236426</strain>
    </source>
</reference>
<evidence type="ECO:0000259" key="12">
    <source>
        <dbReference type="PROSITE" id="PS50994"/>
    </source>
</evidence>
<dbReference type="PROSITE" id="PS50878">
    <property type="entry name" value="RT_POL"/>
    <property type="match status" value="1"/>
</dbReference>
<dbReference type="Gene3D" id="1.10.340.70">
    <property type="match status" value="1"/>
</dbReference>
<dbReference type="CDD" id="cd00303">
    <property type="entry name" value="retropepsin_like"/>
    <property type="match status" value="1"/>
</dbReference>
<dbReference type="InterPro" id="IPR012337">
    <property type="entry name" value="RNaseH-like_sf"/>
</dbReference>
<dbReference type="InterPro" id="IPR036397">
    <property type="entry name" value="RNaseH_sf"/>
</dbReference>
<evidence type="ECO:0000256" key="4">
    <source>
        <dbReference type="ARBA" id="ARBA00022722"/>
    </source>
</evidence>
<dbReference type="PROSITE" id="PS50994">
    <property type="entry name" value="INTEGRASE"/>
    <property type="match status" value="1"/>
</dbReference>
<accession>A0A8X7SXL5</accession>
<dbReference type="Pfam" id="PF17921">
    <property type="entry name" value="Integrase_H2C2"/>
    <property type="match status" value="1"/>
</dbReference>
<keyword evidence="5" id="KW-0255">Endonuclease</keyword>
<dbReference type="InterPro" id="IPR041577">
    <property type="entry name" value="RT_RNaseH_2"/>
</dbReference>